<dbReference type="PROSITE" id="PS01117">
    <property type="entry name" value="HTH_MARR_1"/>
    <property type="match status" value="1"/>
</dbReference>
<dbReference type="PROSITE" id="PS50995">
    <property type="entry name" value="HTH_MARR_2"/>
    <property type="match status" value="1"/>
</dbReference>
<reference evidence="6 7" key="1">
    <citation type="journal article" date="2016" name="Front. Microbiol.">
        <title>Genomic Resource of Rice Seed Associated Bacteria.</title>
        <authorList>
            <person name="Midha S."/>
            <person name="Bansal K."/>
            <person name="Sharma S."/>
            <person name="Kumar N."/>
            <person name="Patil P.P."/>
            <person name="Chaudhry V."/>
            <person name="Patil P.B."/>
        </authorList>
    </citation>
    <scope>NUCLEOTIDE SEQUENCE [LARGE SCALE GENOMIC DNA]</scope>
    <source>
        <strain evidence="6 7">NS331</strain>
    </source>
</reference>
<evidence type="ECO:0000256" key="2">
    <source>
        <dbReference type="ARBA" id="ARBA00023125"/>
    </source>
</evidence>
<name>A0A147GZG0_9BURK</name>
<sequence>MSKSETNAAGTSSGPPPADFYKPETYTAEESLGYTMKRILACVSQAVEGELVEPGGPTYPQWVPLHKLHASSARTVAELARECQLDTGAMTRLLDRLEAKDLVRRVRSQEDRRVVNLELTPEGMSAAQKVPAVLSRIHNEVLAGFSEAEWKQLKSYLQRILENAQRKQAACSRAAGQGVSR</sequence>
<dbReference type="PANTHER" id="PTHR33164">
    <property type="entry name" value="TRANSCRIPTIONAL REGULATOR, MARR FAMILY"/>
    <property type="match status" value="1"/>
</dbReference>
<dbReference type="GO" id="GO:0006950">
    <property type="term" value="P:response to stress"/>
    <property type="evidence" value="ECO:0007669"/>
    <property type="project" value="TreeGrafter"/>
</dbReference>
<dbReference type="EMBL" id="LDSL01000052">
    <property type="protein sequence ID" value="KTT22944.1"/>
    <property type="molecule type" value="Genomic_DNA"/>
</dbReference>
<keyword evidence="2" id="KW-0238">DNA-binding</keyword>
<dbReference type="InterPro" id="IPR039422">
    <property type="entry name" value="MarR/SlyA-like"/>
</dbReference>
<dbReference type="PATRIC" id="fig|433924.3.peg.3695"/>
<dbReference type="InterPro" id="IPR036388">
    <property type="entry name" value="WH-like_DNA-bd_sf"/>
</dbReference>
<dbReference type="InterPro" id="IPR023187">
    <property type="entry name" value="Tscrpt_reg_MarR-type_CS"/>
</dbReference>
<dbReference type="Pfam" id="PF01047">
    <property type="entry name" value="MarR"/>
    <property type="match status" value="1"/>
</dbReference>
<dbReference type="SUPFAM" id="SSF46785">
    <property type="entry name" value="Winged helix' DNA-binding domain"/>
    <property type="match status" value="1"/>
</dbReference>
<protein>
    <submittedName>
        <fullName evidence="6">MarR family transcriptional regulator</fullName>
    </submittedName>
</protein>
<proteinExistence type="predicted"/>
<dbReference type="AlphaFoldDB" id="A0A147GZG0"/>
<dbReference type="RefSeq" id="WP_058641590.1">
    <property type="nucleotide sequence ID" value="NZ_LDSL01000052.1"/>
</dbReference>
<dbReference type="InterPro" id="IPR036390">
    <property type="entry name" value="WH_DNA-bd_sf"/>
</dbReference>
<evidence type="ECO:0000313" key="7">
    <source>
        <dbReference type="Proteomes" id="UP000072741"/>
    </source>
</evidence>
<feature type="compositionally biased region" description="Polar residues" evidence="4">
    <location>
        <begin position="1"/>
        <end position="13"/>
    </location>
</feature>
<dbReference type="InterPro" id="IPR000835">
    <property type="entry name" value="HTH_MarR-typ"/>
</dbReference>
<dbReference type="SMART" id="SM00347">
    <property type="entry name" value="HTH_MARR"/>
    <property type="match status" value="1"/>
</dbReference>
<dbReference type="PANTHER" id="PTHR33164:SF43">
    <property type="entry name" value="HTH-TYPE TRANSCRIPTIONAL REPRESSOR YETL"/>
    <property type="match status" value="1"/>
</dbReference>
<keyword evidence="1" id="KW-0805">Transcription regulation</keyword>
<dbReference type="GO" id="GO:0003700">
    <property type="term" value="F:DNA-binding transcription factor activity"/>
    <property type="evidence" value="ECO:0007669"/>
    <property type="project" value="InterPro"/>
</dbReference>
<dbReference type="Proteomes" id="UP000072741">
    <property type="component" value="Unassembled WGS sequence"/>
</dbReference>
<evidence type="ECO:0000256" key="1">
    <source>
        <dbReference type="ARBA" id="ARBA00023015"/>
    </source>
</evidence>
<feature type="domain" description="HTH marR-type" evidence="5">
    <location>
        <begin position="29"/>
        <end position="162"/>
    </location>
</feature>
<dbReference type="PRINTS" id="PR00598">
    <property type="entry name" value="HTHMARR"/>
</dbReference>
<evidence type="ECO:0000256" key="3">
    <source>
        <dbReference type="ARBA" id="ARBA00023163"/>
    </source>
</evidence>
<keyword evidence="3" id="KW-0804">Transcription</keyword>
<accession>A0A147GZG0</accession>
<gene>
    <name evidence="6" type="ORF">NS331_08570</name>
</gene>
<evidence type="ECO:0000259" key="5">
    <source>
        <dbReference type="PROSITE" id="PS50995"/>
    </source>
</evidence>
<organism evidence="6 7">
    <name type="scientific">Pseudacidovorax intermedius</name>
    <dbReference type="NCBI Taxonomy" id="433924"/>
    <lineage>
        <taxon>Bacteria</taxon>
        <taxon>Pseudomonadati</taxon>
        <taxon>Pseudomonadota</taxon>
        <taxon>Betaproteobacteria</taxon>
        <taxon>Burkholderiales</taxon>
        <taxon>Comamonadaceae</taxon>
        <taxon>Pseudacidovorax</taxon>
    </lineage>
</organism>
<comment type="caution">
    <text evidence="6">The sequence shown here is derived from an EMBL/GenBank/DDBJ whole genome shotgun (WGS) entry which is preliminary data.</text>
</comment>
<keyword evidence="7" id="KW-1185">Reference proteome</keyword>
<dbReference type="GO" id="GO:0003677">
    <property type="term" value="F:DNA binding"/>
    <property type="evidence" value="ECO:0007669"/>
    <property type="project" value="UniProtKB-KW"/>
</dbReference>
<feature type="region of interest" description="Disordered" evidence="4">
    <location>
        <begin position="1"/>
        <end position="24"/>
    </location>
</feature>
<evidence type="ECO:0000256" key="4">
    <source>
        <dbReference type="SAM" id="MobiDB-lite"/>
    </source>
</evidence>
<evidence type="ECO:0000313" key="6">
    <source>
        <dbReference type="EMBL" id="KTT22944.1"/>
    </source>
</evidence>
<dbReference type="Gene3D" id="1.10.10.10">
    <property type="entry name" value="Winged helix-like DNA-binding domain superfamily/Winged helix DNA-binding domain"/>
    <property type="match status" value="1"/>
</dbReference>